<reference evidence="3 4" key="1">
    <citation type="submission" date="2016-02" db="EMBL/GenBank/DDBJ databases">
        <title>Genome analysis of coral dinoflagellate symbionts highlights evolutionary adaptations to a symbiotic lifestyle.</title>
        <authorList>
            <person name="Aranda M."/>
            <person name="Li Y."/>
            <person name="Liew Y.J."/>
            <person name="Baumgarten S."/>
            <person name="Simakov O."/>
            <person name="Wilson M."/>
            <person name="Piel J."/>
            <person name="Ashoor H."/>
            <person name="Bougouffa S."/>
            <person name="Bajic V.B."/>
            <person name="Ryu T."/>
            <person name="Ravasi T."/>
            <person name="Bayer T."/>
            <person name="Micklem G."/>
            <person name="Kim H."/>
            <person name="Bhak J."/>
            <person name="Lajeunesse T.C."/>
            <person name="Voolstra C.R."/>
        </authorList>
    </citation>
    <scope>NUCLEOTIDE SEQUENCE [LARGE SCALE GENOMIC DNA]</scope>
    <source>
        <strain evidence="3 4">CCMP2467</strain>
    </source>
</reference>
<sequence>MMQLLLFLQLLRSCLAGPGYQLEQALKLLQEQQATQRQQQEMQTQLLLMLQQQQQHQNQQQQQLQMLLPPAPFMQVQPMQLPPHMQLPAQMQMPGGRLGICSEPVAAPLLAPPMEIETGDELQESAEPKEPEKESAAPMDDKEGAGQDAFVLLLAAKAPGFLQTSPDHKALETGQRSRDHLLDFPEISETFSVALTSLFFWTGLLFMKSGQLYVPGKENAAVQETAFSSPLIGLVSWNLFSVASSQQYHIAPHSFFPCRDMGDLDDDSFDLLEELDDSAAALDLLEDIDQERADAFHAGGAGLSDIEAGGRLVREFSTALIFALCLLGELGPDLSIVSRDLPMASQSSNHEDAKAASKGASQSESGESWGSGLGRGFLLKQSKDPKGKQKATKSEPTASASSSTSKPSEPSTSSEYTKFFEFPEEGDAEEDLAPFVQRFDEGTDIFIKDGIIYTKPSKQLLRRRSTAVQASVFGSGPGRKRTYEQQCLLAASGREARARRRAQKLVETSGEALQHFADDVNERVGSRCPKLKAVLVKGHKQQNTLCSTRAAKFVFGGGNRSRQKLTATEICEVSFDKRHNRSALADQYQCSPQTIRRCFVTTSQAVLETQLSLLKDLRSFVLNHKPDVAAACIMFDETGQTLALDAIDRTSRCQQRSTWNVLVGRLHFTIGYLKGPGVKLYREVVFPPLPLSTNSAESIFNGLFQHPLSKPLFELTQEILAASRRSITAFETDGHLANEKLYFHLLNESKQEHEQKKRQIDEAAADGQFSWTDSMPRLSEQALCQNHQVNLVFNDAIRAAPRTESTGGDLIPNLYAGTLFLRMGGHFLRLIASLRVHIESPRFFQWRQNPSQADLDRGRAFRNEVSAYLKANLRHHDRQMAAVPRARDWVRLEKEISHCFDSVLNGCGWDHGVLVHQCVNSCCKTRREAQDKVLHAATQILFRVVPCLPLTSDWTNIGPCLDAYISMDVHGLLGFLLQQSAWAHKLPQRAEDEEADAKVDWRALAGRRFHRFCKVMSSHEERFQRVLLAIAVEPLRHLHSTFLAFAHSAINEEAWPLLLRELWAPSSKYISVMQYYSTLLAGQGSRLCLLAGLSGHDTVESWILACPGEASSARNRLLMIAASLHRRYETTVDRYPWRLYSLADPRCCSDHERICAEFFKKPACCHLPGVAREIREALTTETFQSDLPSLRWLFLLHAMILKFTVASVERIHATHKSIADPGSPWYCFAAESVLAEARHQAQAAARLEHERELRRVQSALDAGQTKRIQIKGDQKEKRPKAKSPLEIFRADWLRAEKERGRSWNPGSRACWQSCRQAFENLVPDQVYQLELRAQASKLLASVARKTKSKSPAGDSFPVEAGADASGHAQPLPGCTGDSVDPASSAADPLTSLMQEAADGALALAPVQAGCFPGPPVPKHLGCNSLQQSVVQQASRSLDAAEKFPITPSMIKSRMSASDFNLKRDVADFARRSSHIASGPSVPDKVLYPGSCGALCRTRSTVRTISFHEKLVSLLHSIVKECSLNARRVADAGVVLVVQSYLEPPQPEAEEAAADGLFFFAVARSAGRQARVVAAADCVGQTVEHKMCCCTEDELAARACFAEGTPVEFVRICRLEWVFAGARLDAYEIRGVQATYEAMAEPEAPTRQQRQPVQHEDEAAQFDMLEDLLQEHRAARRKQARRQVVAPVAAVEEFDPLERDRLDVTDADARPRPEELEDMEADAKLLLQGLQASDDDCEVAEAAVHEVGAVMPTDAGGQIGAGPSVGDVHPQPPPTVPQRVNLESLPIFDQGCWHYVRRSDGSSVGRLHHIATAQGACLKATCKLHKSCHNMISLPQLGSERLASVTQKLGRAPQLEDIEMDLVQWLSNGLGMTATQHDDDGRQMRATKWDVKIRAKR</sequence>
<name>A0A1Q9DCG5_SYMMI</name>
<feature type="compositionally biased region" description="Low complexity" evidence="1">
    <location>
        <begin position="359"/>
        <end position="368"/>
    </location>
</feature>
<feature type="chain" id="PRO_5013226208" evidence="2">
    <location>
        <begin position="17"/>
        <end position="1896"/>
    </location>
</feature>
<keyword evidence="4" id="KW-1185">Reference proteome</keyword>
<proteinExistence type="predicted"/>
<evidence type="ECO:0000313" key="3">
    <source>
        <dbReference type="EMBL" id="OLP92871.1"/>
    </source>
</evidence>
<feature type="region of interest" description="Disordered" evidence="1">
    <location>
        <begin position="120"/>
        <end position="142"/>
    </location>
</feature>
<organism evidence="3 4">
    <name type="scientific">Symbiodinium microadriaticum</name>
    <name type="common">Dinoflagellate</name>
    <name type="synonym">Zooxanthella microadriatica</name>
    <dbReference type="NCBI Taxonomy" id="2951"/>
    <lineage>
        <taxon>Eukaryota</taxon>
        <taxon>Sar</taxon>
        <taxon>Alveolata</taxon>
        <taxon>Dinophyceae</taxon>
        <taxon>Suessiales</taxon>
        <taxon>Symbiodiniaceae</taxon>
        <taxon>Symbiodinium</taxon>
    </lineage>
</organism>
<protein>
    <submittedName>
        <fullName evidence="3">Uncharacterized protein</fullName>
    </submittedName>
</protein>
<feature type="region of interest" description="Disordered" evidence="1">
    <location>
        <begin position="347"/>
        <end position="416"/>
    </location>
</feature>
<feature type="compositionally biased region" description="Basic and acidic residues" evidence="1">
    <location>
        <begin position="126"/>
        <end position="142"/>
    </location>
</feature>
<gene>
    <name evidence="3" type="ORF">AK812_SmicGene25276</name>
</gene>
<feature type="region of interest" description="Disordered" evidence="1">
    <location>
        <begin position="1346"/>
        <end position="1385"/>
    </location>
</feature>
<accession>A0A1Q9DCG5</accession>
<evidence type="ECO:0000256" key="1">
    <source>
        <dbReference type="SAM" id="MobiDB-lite"/>
    </source>
</evidence>
<feature type="signal peptide" evidence="2">
    <location>
        <begin position="1"/>
        <end position="16"/>
    </location>
</feature>
<dbReference type="EMBL" id="LSRX01000604">
    <property type="protein sequence ID" value="OLP92871.1"/>
    <property type="molecule type" value="Genomic_DNA"/>
</dbReference>
<evidence type="ECO:0000313" key="4">
    <source>
        <dbReference type="Proteomes" id="UP000186817"/>
    </source>
</evidence>
<dbReference type="OrthoDB" id="418752at2759"/>
<comment type="caution">
    <text evidence="3">The sequence shown here is derived from an EMBL/GenBank/DDBJ whole genome shotgun (WGS) entry which is preliminary data.</text>
</comment>
<keyword evidence="2" id="KW-0732">Signal</keyword>
<evidence type="ECO:0000256" key="2">
    <source>
        <dbReference type="SAM" id="SignalP"/>
    </source>
</evidence>
<feature type="compositionally biased region" description="Low complexity" evidence="1">
    <location>
        <begin position="394"/>
        <end position="415"/>
    </location>
</feature>
<dbReference type="Proteomes" id="UP000186817">
    <property type="component" value="Unassembled WGS sequence"/>
</dbReference>